<feature type="transmembrane region" description="Helical" evidence="5">
    <location>
        <begin position="87"/>
        <end position="111"/>
    </location>
</feature>
<name>A0A7W0CL09_9ACTN</name>
<dbReference type="GO" id="GO:0140359">
    <property type="term" value="F:ABC-type transporter activity"/>
    <property type="evidence" value="ECO:0007669"/>
    <property type="project" value="InterPro"/>
</dbReference>
<dbReference type="EMBL" id="JACDUR010000004">
    <property type="protein sequence ID" value="MBA2893009.1"/>
    <property type="molecule type" value="Genomic_DNA"/>
</dbReference>
<dbReference type="AlphaFoldDB" id="A0A7W0CL09"/>
<evidence type="ECO:0000313" key="7">
    <source>
        <dbReference type="EMBL" id="MBA2893009.1"/>
    </source>
</evidence>
<proteinExistence type="predicted"/>
<dbReference type="GO" id="GO:0016020">
    <property type="term" value="C:membrane"/>
    <property type="evidence" value="ECO:0007669"/>
    <property type="project" value="UniProtKB-SubCell"/>
</dbReference>
<keyword evidence="3 5" id="KW-1133">Transmembrane helix</keyword>
<organism evidence="7 8">
    <name type="scientific">Nonomuraea soli</name>
    <dbReference type="NCBI Taxonomy" id="1032476"/>
    <lineage>
        <taxon>Bacteria</taxon>
        <taxon>Bacillati</taxon>
        <taxon>Actinomycetota</taxon>
        <taxon>Actinomycetes</taxon>
        <taxon>Streptosporangiales</taxon>
        <taxon>Streptosporangiaceae</taxon>
        <taxon>Nonomuraea</taxon>
    </lineage>
</organism>
<keyword evidence="2 5" id="KW-0812">Transmembrane</keyword>
<comment type="subcellular location">
    <subcellularLocation>
        <location evidence="1">Membrane</location>
        <topology evidence="1">Multi-pass membrane protein</topology>
    </subcellularLocation>
</comment>
<feature type="domain" description="ABC-2 type transporter transmembrane" evidence="6">
    <location>
        <begin position="8"/>
        <end position="168"/>
    </location>
</feature>
<dbReference type="Pfam" id="PF01061">
    <property type="entry name" value="ABC2_membrane"/>
    <property type="match status" value="1"/>
</dbReference>
<feature type="transmembrane region" description="Helical" evidence="5">
    <location>
        <begin position="201"/>
        <end position="220"/>
    </location>
</feature>
<reference evidence="7 8" key="1">
    <citation type="submission" date="2020-07" db="EMBL/GenBank/DDBJ databases">
        <title>Genomic Encyclopedia of Type Strains, Phase IV (KMG-IV): sequencing the most valuable type-strain genomes for metagenomic binning, comparative biology and taxonomic classification.</title>
        <authorList>
            <person name="Goeker M."/>
        </authorList>
    </citation>
    <scope>NUCLEOTIDE SEQUENCE [LARGE SCALE GENOMIC DNA]</scope>
    <source>
        <strain evidence="7 8">DSM 45533</strain>
    </source>
</reference>
<accession>A0A7W0CL09</accession>
<dbReference type="InterPro" id="IPR013525">
    <property type="entry name" value="ABC2_TM"/>
</dbReference>
<protein>
    <submittedName>
        <fullName evidence="7">ABC-2 type transport system permease protein</fullName>
    </submittedName>
</protein>
<evidence type="ECO:0000256" key="1">
    <source>
        <dbReference type="ARBA" id="ARBA00004141"/>
    </source>
</evidence>
<feature type="transmembrane region" description="Helical" evidence="5">
    <location>
        <begin position="18"/>
        <end position="35"/>
    </location>
</feature>
<keyword evidence="8" id="KW-1185">Reference proteome</keyword>
<keyword evidence="4 5" id="KW-0472">Membrane</keyword>
<evidence type="ECO:0000256" key="3">
    <source>
        <dbReference type="ARBA" id="ARBA00022989"/>
    </source>
</evidence>
<evidence type="ECO:0000313" key="8">
    <source>
        <dbReference type="Proteomes" id="UP000530928"/>
    </source>
</evidence>
<feature type="transmembrane region" description="Helical" evidence="5">
    <location>
        <begin position="147"/>
        <end position="167"/>
    </location>
</feature>
<feature type="transmembrane region" description="Helical" evidence="5">
    <location>
        <begin position="47"/>
        <end position="66"/>
    </location>
</feature>
<evidence type="ECO:0000259" key="6">
    <source>
        <dbReference type="Pfam" id="PF01061"/>
    </source>
</evidence>
<evidence type="ECO:0000256" key="5">
    <source>
        <dbReference type="SAM" id="Phobius"/>
    </source>
</evidence>
<dbReference type="RefSeq" id="WP_181611713.1">
    <property type="nucleotide sequence ID" value="NZ_BAABAM010000003.1"/>
</dbReference>
<feature type="transmembrane region" description="Helical" evidence="5">
    <location>
        <begin position="117"/>
        <end position="140"/>
    </location>
</feature>
<gene>
    <name evidence="7" type="ORF">HNR30_004363</name>
</gene>
<evidence type="ECO:0000256" key="4">
    <source>
        <dbReference type="ARBA" id="ARBA00023136"/>
    </source>
</evidence>
<evidence type="ECO:0000256" key="2">
    <source>
        <dbReference type="ARBA" id="ARBA00022692"/>
    </source>
</evidence>
<comment type="caution">
    <text evidence="7">The sequence shown here is derived from an EMBL/GenBank/DDBJ whole genome shotgun (WGS) entry which is preliminary data.</text>
</comment>
<sequence>MITIALAELRLIVRNRTTLVMATVLPLGFIALMLVTGRNERPEMTVLHVMMMMGFTVFLTGTTTLTSRRQQLYLKRLRSSPAPVSSIVAGLIGPLVLLSLLQIVLFLGLAGQLPGRPLLLLAAALTAAVTWGAFAFLTAAFTRTPEAAQITTAPVYLLLFGGMFWVLNTPVDAVSLPQLLVPGGAISQLIRLSWDGPVGTAPLTLALCAAIAAAAVAVAVRTFRWEPRA</sequence>
<dbReference type="Proteomes" id="UP000530928">
    <property type="component" value="Unassembled WGS sequence"/>
</dbReference>